<dbReference type="PANTHER" id="PTHR36840:SF1">
    <property type="entry name" value="BLL5714 PROTEIN"/>
    <property type="match status" value="1"/>
</dbReference>
<dbReference type="EMBL" id="JAGIOO010000001">
    <property type="protein sequence ID" value="MBP2476836.1"/>
    <property type="molecule type" value="Genomic_DNA"/>
</dbReference>
<feature type="transmembrane region" description="Helical" evidence="1">
    <location>
        <begin position="143"/>
        <end position="164"/>
    </location>
</feature>
<dbReference type="Pfam" id="PF06772">
    <property type="entry name" value="LtrA"/>
    <property type="match status" value="1"/>
</dbReference>
<dbReference type="Proteomes" id="UP001519363">
    <property type="component" value="Unassembled WGS sequence"/>
</dbReference>
<accession>A0ABS5AJT7</accession>
<proteinExistence type="predicted"/>
<evidence type="ECO:0000256" key="1">
    <source>
        <dbReference type="SAM" id="Phobius"/>
    </source>
</evidence>
<evidence type="ECO:0000313" key="3">
    <source>
        <dbReference type="Proteomes" id="UP001519363"/>
    </source>
</evidence>
<organism evidence="2 3">
    <name type="scientific">Crossiella equi</name>
    <dbReference type="NCBI Taxonomy" id="130796"/>
    <lineage>
        <taxon>Bacteria</taxon>
        <taxon>Bacillati</taxon>
        <taxon>Actinomycetota</taxon>
        <taxon>Actinomycetes</taxon>
        <taxon>Pseudonocardiales</taxon>
        <taxon>Pseudonocardiaceae</taxon>
        <taxon>Crossiella</taxon>
    </lineage>
</organism>
<evidence type="ECO:0000313" key="2">
    <source>
        <dbReference type="EMBL" id="MBP2476836.1"/>
    </source>
</evidence>
<feature type="transmembrane region" description="Helical" evidence="1">
    <location>
        <begin position="340"/>
        <end position="365"/>
    </location>
</feature>
<feature type="transmembrane region" description="Helical" evidence="1">
    <location>
        <begin position="54"/>
        <end position="76"/>
    </location>
</feature>
<dbReference type="RefSeq" id="WP_086780766.1">
    <property type="nucleotide sequence ID" value="NZ_JAGIOO010000001.1"/>
</dbReference>
<keyword evidence="1" id="KW-0472">Membrane</keyword>
<keyword evidence="3" id="KW-1185">Reference proteome</keyword>
<keyword evidence="1" id="KW-0812">Transmembrane</keyword>
<feature type="transmembrane region" description="Helical" evidence="1">
    <location>
        <begin position="21"/>
        <end position="42"/>
    </location>
</feature>
<feature type="transmembrane region" description="Helical" evidence="1">
    <location>
        <begin position="305"/>
        <end position="325"/>
    </location>
</feature>
<feature type="transmembrane region" description="Helical" evidence="1">
    <location>
        <begin position="235"/>
        <end position="254"/>
    </location>
</feature>
<gene>
    <name evidence="2" type="ORF">JOF53_005708</name>
</gene>
<sequence length="379" mass="40884">MRPWYRPMVARDPAEPHRAATPLELLFDLCFVVAVAQAAAGLHHALSENHIGQGVLGFALSFYAVWWAWLNFTWFASSFDTDDLPYRLTTLLQISGGLVLAAGVPGAFHNDFTVVTIGYVVMRVAMVLQWLRAARTEPALRRCAHRFALGIALVQLGWVARLFLPESLFLPGFLLMAALELAVPVWAERAGPTTWHPEHVAERYGLFTLIVLGESVLASATAIRSGLEGEANVPLLVSVAVAGLLILFSMWWLYFDRPAHGPEGLRPALTWGYGHYLIFASAAAVGAGLSVAVDHDLHRAHLPTVAAGLAVTVPVALFVLSVWYLHLDRATGLVRWACPAVAALILGSTFSGAPVHVTAVLMAVLAGITTAARHRTATG</sequence>
<feature type="transmembrane region" description="Helical" evidence="1">
    <location>
        <begin position="204"/>
        <end position="223"/>
    </location>
</feature>
<keyword evidence="1" id="KW-1133">Transmembrane helix</keyword>
<comment type="caution">
    <text evidence="2">The sequence shown here is derived from an EMBL/GenBank/DDBJ whole genome shotgun (WGS) entry which is preliminary data.</text>
</comment>
<dbReference type="InterPro" id="IPR010640">
    <property type="entry name" value="Low_temperature_requirement_A"/>
</dbReference>
<reference evidence="2 3" key="1">
    <citation type="submission" date="2021-03" db="EMBL/GenBank/DDBJ databases">
        <title>Sequencing the genomes of 1000 actinobacteria strains.</title>
        <authorList>
            <person name="Klenk H.-P."/>
        </authorList>
    </citation>
    <scope>NUCLEOTIDE SEQUENCE [LARGE SCALE GENOMIC DNA]</scope>
    <source>
        <strain evidence="2 3">DSM 44580</strain>
    </source>
</reference>
<protein>
    <submittedName>
        <fullName evidence="2">Low temperature requirement protein LtrA</fullName>
    </submittedName>
</protein>
<feature type="transmembrane region" description="Helical" evidence="1">
    <location>
        <begin position="274"/>
        <end position="293"/>
    </location>
</feature>
<feature type="transmembrane region" description="Helical" evidence="1">
    <location>
        <begin position="114"/>
        <end position="131"/>
    </location>
</feature>
<dbReference type="PANTHER" id="PTHR36840">
    <property type="entry name" value="BLL5714 PROTEIN"/>
    <property type="match status" value="1"/>
</dbReference>
<name>A0ABS5AJT7_9PSEU</name>